<evidence type="ECO:0000256" key="3">
    <source>
        <dbReference type="ARBA" id="ARBA00022980"/>
    </source>
</evidence>
<dbReference type="FunFam" id="2.40.50.140:FF:000039">
    <property type="entry name" value="30S ribosomal protein S1"/>
    <property type="match status" value="1"/>
</dbReference>
<sequence>MTSSIEASSSATIGNASDVARQVTVDEFGSEEAFLAAIDETIKYFNDGDIVEGTVVKVDRDEVLLDIGYKTEGVIPSRELSIKHDVDPAEVVSVGDRVEALVLQKEDKEGRLILSKKRAQYERAWGTIEKIKEEDGVVRGSVIEVVKGGLILDIGLRGFLPASLVEMRRVRDLQPYVNRELEAKIIELDKNRNNVVLSRRAWLEQTQSEVRTEFLNKLAKGQVRKGVVSSIVNFGAFVDLGGVDGLVHVSELSWKHIDHPSEVVEVGQEVEVEVLDVDLDRERVSLSLKATQEDPWRQFARTHAIQQIVPGKVTKLVPFGAFVRVEDGIEGLVHISELAEKHVEIPEQVVQVGSEVLVKVIDIDLERRRISLSLKQANEGFVEGEEHFDPTMYGMAAEYDSEGNYKYPEGFDAETGEWLEGYESQRDEWERQYAEARARWEAHTKQVQTARAMPAEPATGNGGGTSGGGGNGGGGGGGGGGGQSQSGRSAGEQGGGRQAAEPSGTLATDEALAALKEKLAGS</sequence>
<keyword evidence="10" id="KW-1185">Reference proteome</keyword>
<dbReference type="FunFam" id="2.40.50.140:FF:000031">
    <property type="entry name" value="30S ribosomal protein S1"/>
    <property type="match status" value="1"/>
</dbReference>
<dbReference type="AlphaFoldDB" id="A0A895YEJ8"/>
<dbReference type="RefSeq" id="WP_239675007.1">
    <property type="nucleotide sequence ID" value="NZ_CP070499.1"/>
</dbReference>
<dbReference type="InterPro" id="IPR003029">
    <property type="entry name" value="S1_domain"/>
</dbReference>
<dbReference type="PROSITE" id="PS50126">
    <property type="entry name" value="S1"/>
    <property type="match status" value="4"/>
</dbReference>
<dbReference type="GO" id="GO:0005840">
    <property type="term" value="C:ribosome"/>
    <property type="evidence" value="ECO:0007669"/>
    <property type="project" value="UniProtKB-KW"/>
</dbReference>
<dbReference type="SUPFAM" id="SSF50249">
    <property type="entry name" value="Nucleic acid-binding proteins"/>
    <property type="match status" value="4"/>
</dbReference>
<dbReference type="KEGG" id="nhy:JQS43_14915"/>
<dbReference type="GO" id="GO:0006412">
    <property type="term" value="P:translation"/>
    <property type="evidence" value="ECO:0007669"/>
    <property type="project" value="TreeGrafter"/>
</dbReference>
<dbReference type="PANTHER" id="PTHR10724">
    <property type="entry name" value="30S RIBOSOMAL PROTEIN S1"/>
    <property type="match status" value="1"/>
</dbReference>
<protein>
    <recommendedName>
        <fullName evidence="5">Small ribosomal subunit protein bS1</fullName>
    </recommendedName>
    <alternativeName>
        <fullName evidence="6">30S ribosomal protein S1</fullName>
    </alternativeName>
</protein>
<gene>
    <name evidence="9" type="primary">rpsA</name>
    <name evidence="9" type="ORF">JQS43_14915</name>
</gene>
<dbReference type="NCBIfam" id="NF005911">
    <property type="entry name" value="PRK07899.1"/>
    <property type="match status" value="1"/>
</dbReference>
<evidence type="ECO:0000259" key="8">
    <source>
        <dbReference type="PROSITE" id="PS50126"/>
    </source>
</evidence>
<dbReference type="NCBIfam" id="NF005208">
    <property type="entry name" value="PRK06676.1"/>
    <property type="match status" value="1"/>
</dbReference>
<evidence type="ECO:0000256" key="6">
    <source>
        <dbReference type="ARBA" id="ARBA00035517"/>
    </source>
</evidence>
<accession>A0A895YEJ8</accession>
<dbReference type="PRINTS" id="PR00681">
    <property type="entry name" value="RIBOSOMALS1"/>
</dbReference>
<dbReference type="PANTHER" id="PTHR10724:SF7">
    <property type="entry name" value="SMALL RIBOSOMAL SUBUNIT PROTEIN BS1C"/>
    <property type="match status" value="1"/>
</dbReference>
<dbReference type="CDD" id="cd05687">
    <property type="entry name" value="S1_RPS1_repeat_ec1_hs1"/>
    <property type="match status" value="1"/>
</dbReference>
<feature type="domain" description="S1 motif" evidence="8">
    <location>
        <begin position="221"/>
        <end position="289"/>
    </location>
</feature>
<evidence type="ECO:0000256" key="1">
    <source>
        <dbReference type="ARBA" id="ARBA00006767"/>
    </source>
</evidence>
<dbReference type="CDD" id="cd04465">
    <property type="entry name" value="S1_RPS1_repeat_ec2_hs2"/>
    <property type="match status" value="1"/>
</dbReference>
<feature type="region of interest" description="Disordered" evidence="7">
    <location>
        <begin position="440"/>
        <end position="509"/>
    </location>
</feature>
<feature type="domain" description="S1 motif" evidence="8">
    <location>
        <begin position="135"/>
        <end position="200"/>
    </location>
</feature>
<evidence type="ECO:0000313" key="9">
    <source>
        <dbReference type="EMBL" id="QSB12956.1"/>
    </source>
</evidence>
<organism evidence="9 10">
    <name type="scientific">Natronosporangium hydrolyticum</name>
    <dbReference type="NCBI Taxonomy" id="2811111"/>
    <lineage>
        <taxon>Bacteria</taxon>
        <taxon>Bacillati</taxon>
        <taxon>Actinomycetota</taxon>
        <taxon>Actinomycetes</taxon>
        <taxon>Micromonosporales</taxon>
        <taxon>Micromonosporaceae</taxon>
        <taxon>Natronosporangium</taxon>
    </lineage>
</organism>
<proteinExistence type="inferred from homology"/>
<dbReference type="Gene3D" id="2.40.50.140">
    <property type="entry name" value="Nucleic acid-binding proteins"/>
    <property type="match status" value="4"/>
</dbReference>
<dbReference type="EMBL" id="CP070499">
    <property type="protein sequence ID" value="QSB12956.1"/>
    <property type="molecule type" value="Genomic_DNA"/>
</dbReference>
<feature type="compositionally biased region" description="Gly residues" evidence="7">
    <location>
        <begin position="460"/>
        <end position="484"/>
    </location>
</feature>
<feature type="domain" description="S1 motif" evidence="8">
    <location>
        <begin position="306"/>
        <end position="375"/>
    </location>
</feature>
<dbReference type="GO" id="GO:0003729">
    <property type="term" value="F:mRNA binding"/>
    <property type="evidence" value="ECO:0007669"/>
    <property type="project" value="TreeGrafter"/>
</dbReference>
<evidence type="ECO:0000313" key="10">
    <source>
        <dbReference type="Proteomes" id="UP000662857"/>
    </source>
</evidence>
<reference evidence="9" key="1">
    <citation type="submission" date="2021-02" db="EMBL/GenBank/DDBJ databases">
        <title>Natrosporangium hydrolyticum gen. nov., sp. nov, a haloalkaliphilic actinobacterium from a soda solonchak soil.</title>
        <authorList>
            <person name="Sorokin D.Y."/>
            <person name="Khijniak T.V."/>
            <person name="Zakharycheva A.P."/>
            <person name="Boueva O.V."/>
            <person name="Ariskina E.V."/>
            <person name="Hahnke R.L."/>
            <person name="Bunk B."/>
            <person name="Sproer C."/>
            <person name="Schumann P."/>
            <person name="Evtushenko L.I."/>
            <person name="Kublanov I.V."/>
        </authorList>
    </citation>
    <scope>NUCLEOTIDE SEQUENCE</scope>
    <source>
        <strain evidence="9">DSM 106523</strain>
    </source>
</reference>
<dbReference type="InterPro" id="IPR012340">
    <property type="entry name" value="NA-bd_OB-fold"/>
</dbReference>
<dbReference type="CDD" id="cd05688">
    <property type="entry name" value="S1_RPS1_repeat_ec3"/>
    <property type="match status" value="1"/>
</dbReference>
<keyword evidence="3 9" id="KW-0689">Ribosomal protein</keyword>
<comment type="similarity">
    <text evidence="1">Belongs to the bacterial ribosomal protein bS1 family.</text>
</comment>
<keyword evidence="4" id="KW-0687">Ribonucleoprotein</keyword>
<dbReference type="InterPro" id="IPR050437">
    <property type="entry name" value="Ribos_protein_bS1-like"/>
</dbReference>
<evidence type="ECO:0000256" key="2">
    <source>
        <dbReference type="ARBA" id="ARBA00022884"/>
    </source>
</evidence>
<dbReference type="GO" id="GO:1990904">
    <property type="term" value="C:ribonucleoprotein complex"/>
    <property type="evidence" value="ECO:0007669"/>
    <property type="project" value="UniProtKB-KW"/>
</dbReference>
<feature type="compositionally biased region" description="Low complexity" evidence="7">
    <location>
        <begin position="498"/>
        <end position="509"/>
    </location>
</feature>
<evidence type="ECO:0000256" key="4">
    <source>
        <dbReference type="ARBA" id="ARBA00023274"/>
    </source>
</evidence>
<feature type="domain" description="S1 motif" evidence="8">
    <location>
        <begin position="48"/>
        <end position="117"/>
    </location>
</feature>
<dbReference type="SMART" id="SM00316">
    <property type="entry name" value="S1"/>
    <property type="match status" value="4"/>
</dbReference>
<dbReference type="GO" id="GO:0003735">
    <property type="term" value="F:structural constituent of ribosome"/>
    <property type="evidence" value="ECO:0007669"/>
    <property type="project" value="TreeGrafter"/>
</dbReference>
<dbReference type="FunFam" id="2.40.50.140:FF:000035">
    <property type="entry name" value="30S ribosomal protein S1"/>
    <property type="match status" value="1"/>
</dbReference>
<dbReference type="Proteomes" id="UP000662857">
    <property type="component" value="Chromosome"/>
</dbReference>
<evidence type="ECO:0000256" key="5">
    <source>
        <dbReference type="ARBA" id="ARBA00035293"/>
    </source>
</evidence>
<dbReference type="InterPro" id="IPR035104">
    <property type="entry name" value="Ribosomal_protein_S1-like"/>
</dbReference>
<evidence type="ECO:0000256" key="7">
    <source>
        <dbReference type="SAM" id="MobiDB-lite"/>
    </source>
</evidence>
<keyword evidence="2" id="KW-0694">RNA-binding</keyword>
<name>A0A895YEJ8_9ACTN</name>
<dbReference type="Pfam" id="PF00575">
    <property type="entry name" value="S1"/>
    <property type="match status" value="4"/>
</dbReference>